<keyword evidence="4 12" id="KW-0328">Glycosyltransferase</keyword>
<evidence type="ECO:0000256" key="5">
    <source>
        <dbReference type="ARBA" id="ARBA00022679"/>
    </source>
</evidence>
<evidence type="ECO:0000256" key="1">
    <source>
        <dbReference type="ARBA" id="ARBA00004477"/>
    </source>
</evidence>
<keyword evidence="8 12" id="KW-1133">Transmembrane helix</keyword>
<evidence type="ECO:0000256" key="8">
    <source>
        <dbReference type="ARBA" id="ARBA00022989"/>
    </source>
</evidence>
<name>A0A4P6XET1_9ASCO</name>
<protein>
    <recommendedName>
        <fullName evidence="12">Mannosyltransferase</fullName>
        <ecNumber evidence="12">2.4.1.-</ecNumber>
    </recommendedName>
</protein>
<feature type="transmembrane region" description="Helical" evidence="12">
    <location>
        <begin position="136"/>
        <end position="154"/>
    </location>
</feature>
<keyword evidence="5 14" id="KW-0808">Transferase</keyword>
<evidence type="ECO:0000256" key="10">
    <source>
        <dbReference type="ARBA" id="ARBA00044721"/>
    </source>
</evidence>
<evidence type="ECO:0000256" key="6">
    <source>
        <dbReference type="ARBA" id="ARBA00022692"/>
    </source>
</evidence>
<dbReference type="EMBL" id="CP034456">
    <property type="protein sequence ID" value="QBM85810.1"/>
    <property type="molecule type" value="Genomic_DNA"/>
</dbReference>
<evidence type="ECO:0000313" key="14">
    <source>
        <dbReference type="EMBL" id="QBM85810.1"/>
    </source>
</evidence>
<evidence type="ECO:0000256" key="11">
    <source>
        <dbReference type="ARBA" id="ARBA00048899"/>
    </source>
</evidence>
<evidence type="ECO:0000256" key="7">
    <source>
        <dbReference type="ARBA" id="ARBA00022824"/>
    </source>
</evidence>
<dbReference type="GO" id="GO:0005789">
    <property type="term" value="C:endoplasmic reticulum membrane"/>
    <property type="evidence" value="ECO:0007669"/>
    <property type="project" value="UniProtKB-SubCell"/>
</dbReference>
<dbReference type="Proteomes" id="UP000292447">
    <property type="component" value="Chromosome I"/>
</dbReference>
<dbReference type="GO" id="GO:0006487">
    <property type="term" value="P:protein N-linked glycosylation"/>
    <property type="evidence" value="ECO:0007669"/>
    <property type="project" value="TreeGrafter"/>
</dbReference>
<reference evidence="15" key="1">
    <citation type="submission" date="2019-03" db="EMBL/GenBank/DDBJ databases">
        <title>Snf2 controls pulcherriminic acid biosynthesis and connects pigmentation and antifungal activity of the yeast Metschnikowia pulcherrima.</title>
        <authorList>
            <person name="Gore-Lloyd D."/>
            <person name="Sumann I."/>
            <person name="Brachmann A.O."/>
            <person name="Schneeberger K."/>
            <person name="Ortiz-Merino R.A."/>
            <person name="Moreno-Beltran M."/>
            <person name="Schlaefli M."/>
            <person name="Kirner P."/>
            <person name="Santos Kron A."/>
            <person name="Wolfe K.H."/>
            <person name="Piel J."/>
            <person name="Ahrens C.H."/>
            <person name="Henk D."/>
            <person name="Freimoser F.M."/>
        </authorList>
    </citation>
    <scope>NUCLEOTIDE SEQUENCE [LARGE SCALE GENOMIC DNA]</scope>
    <source>
        <strain evidence="15">APC 1.2</strain>
    </source>
</reference>
<accession>A0A4P6XET1</accession>
<comment type="pathway">
    <text evidence="2">Protein modification; protein glycosylation.</text>
</comment>
<keyword evidence="9 12" id="KW-0472">Membrane</keyword>
<dbReference type="PANTHER" id="PTHR22760:SF1">
    <property type="entry name" value="DOL-P-MAN:MAN(7)GLCNAC(2)-PP-DOL ALPHA-1,6-MANNOSYLTRANSFERASE"/>
    <property type="match status" value="1"/>
</dbReference>
<feature type="transmembrane region" description="Helical" evidence="12">
    <location>
        <begin position="194"/>
        <end position="211"/>
    </location>
</feature>
<dbReference type="GO" id="GO:0052917">
    <property type="term" value="F:dol-P-Man:Man(7)GlcNAc(2)-PP-Dol alpha-1,6-mannosyltransferase activity"/>
    <property type="evidence" value="ECO:0007669"/>
    <property type="project" value="UniProtKB-EC"/>
</dbReference>
<dbReference type="EC" id="2.4.1.-" evidence="12"/>
<feature type="transmembrane region" description="Helical" evidence="12">
    <location>
        <begin position="376"/>
        <end position="397"/>
    </location>
</feature>
<feature type="transmembrane region" description="Helical" evidence="12">
    <location>
        <begin position="217"/>
        <end position="237"/>
    </location>
</feature>
<evidence type="ECO:0000256" key="2">
    <source>
        <dbReference type="ARBA" id="ARBA00004922"/>
    </source>
</evidence>
<comment type="subcellular location">
    <subcellularLocation>
        <location evidence="1 12">Endoplasmic reticulum membrane</location>
        <topology evidence="1 12">Multi-pass membrane protein</topology>
    </subcellularLocation>
</comment>
<dbReference type="PANTHER" id="PTHR22760">
    <property type="entry name" value="GLYCOSYLTRANSFERASE"/>
    <property type="match status" value="1"/>
</dbReference>
<feature type="transmembrane region" description="Helical" evidence="12">
    <location>
        <begin position="319"/>
        <end position="338"/>
    </location>
</feature>
<organism evidence="14 15">
    <name type="scientific">Metschnikowia aff. pulcherrima</name>
    <dbReference type="NCBI Taxonomy" id="2163413"/>
    <lineage>
        <taxon>Eukaryota</taxon>
        <taxon>Fungi</taxon>
        <taxon>Dikarya</taxon>
        <taxon>Ascomycota</taxon>
        <taxon>Saccharomycotina</taxon>
        <taxon>Pichiomycetes</taxon>
        <taxon>Metschnikowiaceae</taxon>
        <taxon>Metschnikowia</taxon>
    </lineage>
</organism>
<dbReference type="UniPathway" id="UPA00378"/>
<dbReference type="AlphaFoldDB" id="A0A4P6XET1"/>
<sequence>MKSLWVLDLILVAVVAAHLFLAPYTKVEESFNIQAIHDILNYGVSPLALENFDHKTFPGVVPRTFVGSVALAGIVKAIDYVYTIFTGTSFVADGPNGQLHVQVLARAVLAAANIAGLLALRSSLGKILAKSRKPASSVFYTFMLLSQFHLIFYASRTLPNFVVLPLVNFGLSKILIGDLSGLTWLAFSGAVFRLEVGVFATIIAFVSSLIFGQSNLFQGVFMLAVGTIVGLTLTYTVDSYFWGTTSLPEVQAFVFNVVQGKSVEWGVEPYSAYFTKYIINFFRPPHVLVLAVFGLLRDPAGRGPLNPEKKVVTHPARNSLRILGVSTLLFVLVMSFQPHKEWRFIIYVAPVFTLLAGHGFAYLWYKNAALYAHRLLVLLVIGSTFVSLAISLFMAFASSYNYPGGGAIQYVNKLVSQAPPDKNITIHMDVPACMTGITHFTELHRPNLIFDKTESEHALAKIWNNVDYLITQKDMLQPLASDLIVYDASHWDHLALIPAFAGINVRGAVQTVQHIVKSEEFRTHFVSSVLSDFQQGHFKTLAAVIKNSVVLKNYLHVYKRTAPDVMPTILDSSAEDDRAQLEEALKKEFEDQLRNQIDPEEIRESVNEQIDSIEDRAQAKRVADEL</sequence>
<comment type="catalytic activity">
    <reaction evidence="11">
        <text>an alpha-D-Man-(1-&gt;2)-alpha-D-Man-(1-&gt;2)-alpha-D-Man-(1-&gt;3)-[alpha-D-Man-(1-&gt;2)-alpha-D-Man-(1-&gt;3)-alpha-D-Man-(1-&gt;6)]-beta-D-Man-(1-&gt;4)-beta-D-GlcNAc-(1-&gt;4)-alpha-D-GlcNAc-diphospho-di-trans,poly-cis-dolichol + a di-trans,poly-cis-dolichyl beta-D-mannosyl phosphate = an alpha-D-Man-(1-&gt;2)-alpha-D-Man-(1-&gt;2)-alpha-D-Man-(1-&gt;3)-[alpha-D-Man-(1-&gt;2)-alpha-D-Man-(1-&gt;3)-[alpha-D-Man-(1-&gt;6)]-alpha-D-Man-(1-&gt;6)]-beta-D-Man-(1-&gt;4)-beta-D-GlcNAc-(1-&gt;4)-alpha-D-GlcNAc-diphospho-di-trans,poly-cis-dolichol + a di-trans,poly-cis-dolichyl phosphate + H(+)</text>
        <dbReference type="Rhea" id="RHEA:29535"/>
        <dbReference type="Rhea" id="RHEA-COMP:19498"/>
        <dbReference type="Rhea" id="RHEA-COMP:19501"/>
        <dbReference type="Rhea" id="RHEA-COMP:19518"/>
        <dbReference type="Rhea" id="RHEA-COMP:19519"/>
        <dbReference type="ChEBI" id="CHEBI:15378"/>
        <dbReference type="ChEBI" id="CHEBI:57683"/>
        <dbReference type="ChEBI" id="CHEBI:58211"/>
        <dbReference type="ChEBI" id="CHEBI:132517"/>
        <dbReference type="ChEBI" id="CHEBI:132519"/>
        <dbReference type="EC" id="2.4.1.260"/>
    </reaction>
    <physiologicalReaction direction="left-to-right" evidence="11">
        <dbReference type="Rhea" id="RHEA:29536"/>
    </physiologicalReaction>
</comment>
<keyword evidence="15" id="KW-1185">Reference proteome</keyword>
<evidence type="ECO:0000256" key="12">
    <source>
        <dbReference type="RuleBase" id="RU363075"/>
    </source>
</evidence>
<evidence type="ECO:0000256" key="4">
    <source>
        <dbReference type="ARBA" id="ARBA00022676"/>
    </source>
</evidence>
<gene>
    <name evidence="14" type="primary">MPUL0A04380</name>
    <name evidence="14" type="ORF">METSCH_A04380</name>
</gene>
<feature type="signal peptide" evidence="13">
    <location>
        <begin position="1"/>
        <end position="17"/>
    </location>
</feature>
<evidence type="ECO:0000256" key="13">
    <source>
        <dbReference type="SAM" id="SignalP"/>
    </source>
</evidence>
<comment type="function">
    <text evidence="10">Mannosyltransferase that operates in the biosynthetic pathway of dolichol-linked oligosaccharides, the glycan precursors employed in protein asparagine (N)-glycosylation. The assembly of dolichol-linked oligosaccharides begins on the cytosolic side of the endoplasmic reticulum membrane and finishes in its lumen. The sequential addition of sugars to dolichol pyrophosphate produces dolichol-linked oligosaccharides containing fourteen sugars, including two GlcNAcs, nine mannoses and three glucoses. Once assembled, the oligosaccharide is transferred from the lipid to nascent proteins by oligosaccharyltransferases. In the lumen of the endoplasmic reticulum, adds the eighth mannose residue in an alpha-1,6 linkage onto Man(7)GlcNAc(2)-PP-dolichol to produce Man(8)GlcNAc(2)-PP-dolichol.</text>
</comment>
<dbReference type="Pfam" id="PF03901">
    <property type="entry name" value="Glyco_transf_22"/>
    <property type="match status" value="1"/>
</dbReference>
<feature type="transmembrane region" description="Helical" evidence="12">
    <location>
        <begin position="103"/>
        <end position="124"/>
    </location>
</feature>
<comment type="similarity">
    <text evidence="3 12">Belongs to the glycosyltransferase 22 family.</text>
</comment>
<evidence type="ECO:0000313" key="15">
    <source>
        <dbReference type="Proteomes" id="UP000292447"/>
    </source>
</evidence>
<evidence type="ECO:0000256" key="3">
    <source>
        <dbReference type="ARBA" id="ARBA00007063"/>
    </source>
</evidence>
<keyword evidence="13" id="KW-0732">Signal</keyword>
<keyword evidence="7 12" id="KW-0256">Endoplasmic reticulum</keyword>
<proteinExistence type="inferred from homology"/>
<feature type="transmembrane region" description="Helical" evidence="12">
    <location>
        <begin position="344"/>
        <end position="364"/>
    </location>
</feature>
<dbReference type="InterPro" id="IPR005599">
    <property type="entry name" value="GPI_mannosylTrfase"/>
</dbReference>
<keyword evidence="6 12" id="KW-0812">Transmembrane</keyword>
<feature type="chain" id="PRO_5020275248" description="Mannosyltransferase" evidence="13">
    <location>
        <begin position="18"/>
        <end position="626"/>
    </location>
</feature>
<dbReference type="STRING" id="2163413.A0A4P6XET1"/>
<evidence type="ECO:0000256" key="9">
    <source>
        <dbReference type="ARBA" id="ARBA00023136"/>
    </source>
</evidence>